<comment type="catalytic activity">
    <reaction evidence="4">
        <text>a 4-saturated-(3S)-3-hydroxyacyl-CoA = a (3E)-enoyl-CoA + H2O</text>
        <dbReference type="Rhea" id="RHEA:20724"/>
        <dbReference type="ChEBI" id="CHEBI:15377"/>
        <dbReference type="ChEBI" id="CHEBI:58521"/>
        <dbReference type="ChEBI" id="CHEBI:137480"/>
        <dbReference type="EC" id="4.2.1.17"/>
    </reaction>
</comment>
<dbReference type="Gene3D" id="1.10.12.10">
    <property type="entry name" value="Lyase 2-enoyl-coa Hydratase, Chain A, domain 2"/>
    <property type="match status" value="1"/>
</dbReference>
<dbReference type="PANTHER" id="PTHR11941:SF54">
    <property type="entry name" value="ENOYL-COA HYDRATASE, MITOCHONDRIAL"/>
    <property type="match status" value="1"/>
</dbReference>
<dbReference type="InterPro" id="IPR001753">
    <property type="entry name" value="Enoyl-CoA_hydra/iso"/>
</dbReference>
<sequence>MTAAPVEVTRPSARVALVRIARPDVRNALNQAVLQGLEQAIRAAANEPEVRAIVLTGSGTQAFSAGADLGELAGIDARAAQRTLQSGQRTMRLIEASPVPVIAAVNGLALGGGFELVLACSFAVLADSAQLGLPEAGLGLIPGYGGTQRLSRRVGVPVAIHLMITGEWITAARAYELGLTPVPPAPVGEVVDVAVRLGERIATRGPAAVAAILFASRHGLEGSLATGLELEAGYAAIAIASEEAREGVAAFLDKRSAVFADVDRPVDLR</sequence>
<dbReference type="Gene3D" id="3.90.226.10">
    <property type="entry name" value="2-enoyl-CoA Hydratase, Chain A, domain 1"/>
    <property type="match status" value="1"/>
</dbReference>
<organism evidence="5 6">
    <name type="scientific">Jatrophihabitans cynanchi</name>
    <dbReference type="NCBI Taxonomy" id="2944128"/>
    <lineage>
        <taxon>Bacteria</taxon>
        <taxon>Bacillati</taxon>
        <taxon>Actinomycetota</taxon>
        <taxon>Actinomycetes</taxon>
        <taxon>Jatrophihabitantales</taxon>
        <taxon>Jatrophihabitantaceae</taxon>
        <taxon>Jatrophihabitans</taxon>
    </lineage>
</organism>
<dbReference type="Pfam" id="PF00378">
    <property type="entry name" value="ECH_1"/>
    <property type="match status" value="1"/>
</dbReference>
<evidence type="ECO:0000256" key="4">
    <source>
        <dbReference type="ARBA" id="ARBA00023717"/>
    </source>
</evidence>
<comment type="similarity">
    <text evidence="1">Belongs to the enoyl-CoA hydratase/isomerase family.</text>
</comment>
<comment type="catalytic activity">
    <reaction evidence="3">
        <text>a (3S)-3-hydroxyacyl-CoA = a (2E)-enoyl-CoA + H2O</text>
        <dbReference type="Rhea" id="RHEA:16105"/>
        <dbReference type="ChEBI" id="CHEBI:15377"/>
        <dbReference type="ChEBI" id="CHEBI:57318"/>
        <dbReference type="ChEBI" id="CHEBI:58856"/>
        <dbReference type="EC" id="4.2.1.17"/>
    </reaction>
</comment>
<proteinExistence type="inferred from homology"/>
<dbReference type="EMBL" id="CP097463">
    <property type="protein sequence ID" value="WAX58380.1"/>
    <property type="molecule type" value="Genomic_DNA"/>
</dbReference>
<accession>A0ABY7K303</accession>
<dbReference type="InterPro" id="IPR014748">
    <property type="entry name" value="Enoyl-CoA_hydra_C"/>
</dbReference>
<dbReference type="SUPFAM" id="SSF52096">
    <property type="entry name" value="ClpP/crotonase"/>
    <property type="match status" value="1"/>
</dbReference>
<dbReference type="PANTHER" id="PTHR11941">
    <property type="entry name" value="ENOYL-COA HYDRATASE-RELATED"/>
    <property type="match status" value="1"/>
</dbReference>
<dbReference type="RefSeq" id="WP_269444928.1">
    <property type="nucleotide sequence ID" value="NZ_CP097463.1"/>
</dbReference>
<reference evidence="5" key="1">
    <citation type="submission" date="2022-05" db="EMBL/GenBank/DDBJ databases">
        <title>Jatrophihabitans sp. SB3-54 whole genome sequence.</title>
        <authorList>
            <person name="Suh M.K."/>
            <person name="Eom M.K."/>
            <person name="Kim J.S."/>
            <person name="Kim H.S."/>
            <person name="Do H.E."/>
            <person name="Shin Y.K."/>
            <person name="Lee J.-S."/>
        </authorList>
    </citation>
    <scope>NUCLEOTIDE SEQUENCE</scope>
    <source>
        <strain evidence="5">SB3-54</strain>
    </source>
</reference>
<keyword evidence="6" id="KW-1185">Reference proteome</keyword>
<protein>
    <submittedName>
        <fullName evidence="5">Enoyl-CoA hydratase/isomerase family protein</fullName>
    </submittedName>
</protein>
<evidence type="ECO:0000256" key="2">
    <source>
        <dbReference type="ARBA" id="ARBA00023239"/>
    </source>
</evidence>
<name>A0ABY7K303_9ACTN</name>
<dbReference type="InterPro" id="IPR029045">
    <property type="entry name" value="ClpP/crotonase-like_dom_sf"/>
</dbReference>
<evidence type="ECO:0000313" key="5">
    <source>
        <dbReference type="EMBL" id="WAX58380.1"/>
    </source>
</evidence>
<gene>
    <name evidence="5" type="ORF">M6B22_06335</name>
</gene>
<keyword evidence="2" id="KW-0456">Lyase</keyword>
<evidence type="ECO:0000256" key="1">
    <source>
        <dbReference type="ARBA" id="ARBA00005254"/>
    </source>
</evidence>
<evidence type="ECO:0000256" key="3">
    <source>
        <dbReference type="ARBA" id="ARBA00023709"/>
    </source>
</evidence>
<evidence type="ECO:0000313" key="6">
    <source>
        <dbReference type="Proteomes" id="UP001164693"/>
    </source>
</evidence>
<dbReference type="CDD" id="cd06558">
    <property type="entry name" value="crotonase-like"/>
    <property type="match status" value="1"/>
</dbReference>
<dbReference type="Proteomes" id="UP001164693">
    <property type="component" value="Chromosome"/>
</dbReference>